<dbReference type="CDD" id="cd06559">
    <property type="entry name" value="Endonuclease_V"/>
    <property type="match status" value="1"/>
</dbReference>
<comment type="function">
    <text evidence="6">DNA repair enzyme involved in the repair of deaminated bases. Selectively cleaves double-stranded DNA at the second phosphodiester bond 3' to a deoxyinosine leaving behind the intact lesion on the nicked DNA.</text>
</comment>
<dbReference type="Gene3D" id="3.30.2170.10">
    <property type="entry name" value="archaeoglobus fulgidus dsm 4304 superfamily"/>
    <property type="match status" value="1"/>
</dbReference>
<dbReference type="GO" id="GO:0016891">
    <property type="term" value="F:RNA endonuclease activity producing 5'-phosphomonoesters, hydrolytic mechanism"/>
    <property type="evidence" value="ECO:0007669"/>
    <property type="project" value="TreeGrafter"/>
</dbReference>
<evidence type="ECO:0000313" key="7">
    <source>
        <dbReference type="EMBL" id="SSC11768.1"/>
    </source>
</evidence>
<dbReference type="GO" id="GO:0005737">
    <property type="term" value="C:cytoplasm"/>
    <property type="evidence" value="ECO:0007669"/>
    <property type="project" value="UniProtKB-SubCell"/>
</dbReference>
<dbReference type="AlphaFoldDB" id="A0A7Z7LE99"/>
<evidence type="ECO:0000256" key="1">
    <source>
        <dbReference type="ARBA" id="ARBA00004496"/>
    </source>
</evidence>
<reference evidence="7 8" key="1">
    <citation type="submission" date="2017-01" db="EMBL/GenBank/DDBJ databases">
        <authorList>
            <person name="Erauso G."/>
        </authorList>
    </citation>
    <scope>NUCLEOTIDE SEQUENCE [LARGE SCALE GENOMIC DNA]</scope>
    <source>
        <strain evidence="7">MESINF1</strain>
    </source>
</reference>
<comment type="catalytic activity">
    <reaction evidence="6">
        <text>Endonucleolytic cleavage at apurinic or apyrimidinic sites to products with a 5'-phosphate.</text>
        <dbReference type="EC" id="3.1.21.7"/>
    </reaction>
</comment>
<dbReference type="PANTHER" id="PTHR28511:SF1">
    <property type="entry name" value="ENDONUCLEASE V"/>
    <property type="match status" value="1"/>
</dbReference>
<dbReference type="GO" id="GO:0003727">
    <property type="term" value="F:single-stranded RNA binding"/>
    <property type="evidence" value="ECO:0007669"/>
    <property type="project" value="TreeGrafter"/>
</dbReference>
<accession>A0A7Z7LE99</accession>
<name>A0A7Z7LE99_9BACT</name>
<protein>
    <recommendedName>
        <fullName evidence="6">Endonuclease V</fullName>
        <ecNumber evidence="6">3.1.21.7</ecNumber>
    </recommendedName>
    <alternativeName>
        <fullName evidence="6">Deoxyinosine 3'endonuclease</fullName>
    </alternativeName>
    <alternativeName>
        <fullName evidence="6">Deoxyribonuclease V</fullName>
        <shortName evidence="6">DNase V</shortName>
    </alternativeName>
</protein>
<gene>
    <name evidence="6 7" type="primary">nfi</name>
    <name evidence="7" type="ORF">MESINF_0319</name>
</gene>
<dbReference type="KEGG" id="minf:MESINF_0319"/>
<keyword evidence="6" id="KW-0460">Magnesium</keyword>
<feature type="binding site" evidence="6">
    <location>
        <position position="109"/>
    </location>
    <ligand>
        <name>Mg(2+)</name>
        <dbReference type="ChEBI" id="CHEBI:18420"/>
    </ligand>
</feature>
<dbReference type="GO" id="GO:0043737">
    <property type="term" value="F:deoxyribonuclease V activity"/>
    <property type="evidence" value="ECO:0007669"/>
    <property type="project" value="UniProtKB-UniRule"/>
</dbReference>
<keyword evidence="2 6" id="KW-0963">Cytoplasm</keyword>
<dbReference type="GO" id="GO:0006281">
    <property type="term" value="P:DNA repair"/>
    <property type="evidence" value="ECO:0007669"/>
    <property type="project" value="UniProtKB-UniRule"/>
</dbReference>
<sequence length="225" mass="24746">MKIKDLHSWNVGRSEAIEIQRLLRENILIKENPIRPSLVAGVDLSFPDKNIGLAVVTVLNFPELELMQYSYHVGIIERPYIPGLLSFREGPVIIEALKNTPEVDLVFFDGHGTAHPRGLGIASHIGLFLEVPTIGVAKKLLYGKCDLPGNSRGDISPILSPAGELIGYSLRTKPKVKPVYVSPGNGLSMKQALEFSLKATGIYRLPEPTRQAHILSQKLKGQLNL</sequence>
<keyword evidence="4 6" id="KW-0255">Endonuclease</keyword>
<feature type="binding site" evidence="6">
    <location>
        <position position="43"/>
    </location>
    <ligand>
        <name>Mg(2+)</name>
        <dbReference type="ChEBI" id="CHEBI:18420"/>
    </ligand>
</feature>
<dbReference type="RefSeq" id="WP_169698209.1">
    <property type="nucleotide sequence ID" value="NZ_LS974202.1"/>
</dbReference>
<feature type="site" description="Interaction with target DNA" evidence="6">
    <location>
        <position position="80"/>
    </location>
</feature>
<evidence type="ECO:0000256" key="6">
    <source>
        <dbReference type="HAMAP-Rule" id="MF_00801"/>
    </source>
</evidence>
<evidence type="ECO:0000313" key="8">
    <source>
        <dbReference type="Proteomes" id="UP000250796"/>
    </source>
</evidence>
<keyword evidence="8" id="KW-1185">Reference proteome</keyword>
<dbReference type="EC" id="3.1.21.7" evidence="6"/>
<evidence type="ECO:0000256" key="4">
    <source>
        <dbReference type="ARBA" id="ARBA00022759"/>
    </source>
</evidence>
<dbReference type="EMBL" id="LS974202">
    <property type="protein sequence ID" value="SSC11768.1"/>
    <property type="molecule type" value="Genomic_DNA"/>
</dbReference>
<evidence type="ECO:0000256" key="5">
    <source>
        <dbReference type="ARBA" id="ARBA00022801"/>
    </source>
</evidence>
<comment type="similarity">
    <text evidence="6">Belongs to the endonuclease V family.</text>
</comment>
<dbReference type="Proteomes" id="UP000250796">
    <property type="component" value="Chromosome MESINF"/>
</dbReference>
<keyword evidence="6" id="KW-0234">DNA repair</keyword>
<dbReference type="HAMAP" id="MF_00801">
    <property type="entry name" value="Endonuclease_5"/>
    <property type="match status" value="1"/>
</dbReference>
<organism evidence="7 8">
    <name type="scientific">Mesotoga infera</name>
    <dbReference type="NCBI Taxonomy" id="1236046"/>
    <lineage>
        <taxon>Bacteria</taxon>
        <taxon>Thermotogati</taxon>
        <taxon>Thermotogota</taxon>
        <taxon>Thermotogae</taxon>
        <taxon>Kosmotogales</taxon>
        <taxon>Kosmotogaceae</taxon>
        <taxon>Mesotoga</taxon>
    </lineage>
</organism>
<dbReference type="Pfam" id="PF04493">
    <property type="entry name" value="Endonuclease_5"/>
    <property type="match status" value="1"/>
</dbReference>
<dbReference type="GO" id="GO:0000287">
    <property type="term" value="F:magnesium ion binding"/>
    <property type="evidence" value="ECO:0007669"/>
    <property type="project" value="UniProtKB-UniRule"/>
</dbReference>
<dbReference type="InterPro" id="IPR007581">
    <property type="entry name" value="Endonuclease-V"/>
</dbReference>
<keyword evidence="3 6" id="KW-0540">Nuclease</keyword>
<dbReference type="PANTHER" id="PTHR28511">
    <property type="entry name" value="ENDONUCLEASE V"/>
    <property type="match status" value="1"/>
</dbReference>
<keyword evidence="5 6" id="KW-0378">Hydrolase</keyword>
<keyword evidence="6" id="KW-0227">DNA damage</keyword>
<proteinExistence type="inferred from homology"/>
<evidence type="ECO:0000256" key="3">
    <source>
        <dbReference type="ARBA" id="ARBA00022722"/>
    </source>
</evidence>
<evidence type="ECO:0000256" key="2">
    <source>
        <dbReference type="ARBA" id="ARBA00022490"/>
    </source>
</evidence>
<keyword evidence="6" id="KW-0479">Metal-binding</keyword>
<comment type="subcellular location">
    <subcellularLocation>
        <location evidence="1 6">Cytoplasm</location>
    </subcellularLocation>
</comment>
<comment type="cofactor">
    <cofactor evidence="6">
        <name>Mg(2+)</name>
        <dbReference type="ChEBI" id="CHEBI:18420"/>
    </cofactor>
</comment>